<dbReference type="InterPro" id="IPR043502">
    <property type="entry name" value="DNA/RNA_pol_sf"/>
</dbReference>
<comment type="caution">
    <text evidence="1">The sequence shown here is derived from an EMBL/GenBank/DDBJ whole genome shotgun (WGS) entry which is preliminary data.</text>
</comment>
<dbReference type="Proteomes" id="UP001331761">
    <property type="component" value="Unassembled WGS sequence"/>
</dbReference>
<dbReference type="GO" id="GO:0003676">
    <property type="term" value="F:nucleic acid binding"/>
    <property type="evidence" value="ECO:0007669"/>
    <property type="project" value="InterPro"/>
</dbReference>
<accession>A0AAN8FSS6</accession>
<gene>
    <name evidence="1" type="ORF">GCK32_005613</name>
</gene>
<evidence type="ECO:0000313" key="1">
    <source>
        <dbReference type="EMBL" id="KAK5986001.1"/>
    </source>
</evidence>
<dbReference type="AlphaFoldDB" id="A0AAN8FSS6"/>
<dbReference type="Pfam" id="PF05380">
    <property type="entry name" value="Peptidase_A17"/>
    <property type="match status" value="1"/>
</dbReference>
<name>A0AAN8FSS6_TRICO</name>
<dbReference type="PANTHER" id="PTHR47331:SF5">
    <property type="entry name" value="RIBONUCLEASE H"/>
    <property type="match status" value="1"/>
</dbReference>
<proteinExistence type="predicted"/>
<sequence length="256" mass="29404">MDTLTVPIKSIAKEVATKRTALKAMASTFDPLGLLTPLFFKLKMFIQDLWINKYDWDDSFDEATTTRYQAIIKDVKGFRKDIPRYINTTKNARYDLVLFYDASQRAYAAVAYLVCRPNRGQSFSSVIFSKSKLATAGKATIPRLELMAAVLAAKLVRFIRKQLNIEFESVNILSDSQIALYWIHSSKQLKTFVNNRVKYIKQVMDELSEAKIINQLHYVNTEENIADCAMRGLSASELIHHRWWLVARSTLYPQST</sequence>
<evidence type="ECO:0000313" key="2">
    <source>
        <dbReference type="Proteomes" id="UP001331761"/>
    </source>
</evidence>
<reference evidence="1 2" key="1">
    <citation type="submission" date="2019-10" db="EMBL/GenBank/DDBJ databases">
        <title>Assembly and Annotation for the nematode Trichostrongylus colubriformis.</title>
        <authorList>
            <person name="Martin J."/>
        </authorList>
    </citation>
    <scope>NUCLEOTIDE SEQUENCE [LARGE SCALE GENOMIC DNA]</scope>
    <source>
        <strain evidence="1">G859</strain>
        <tissue evidence="1">Whole worm</tissue>
    </source>
</reference>
<dbReference type="GO" id="GO:0006259">
    <property type="term" value="P:DNA metabolic process"/>
    <property type="evidence" value="ECO:0007669"/>
    <property type="project" value="UniProtKB-ARBA"/>
</dbReference>
<protein>
    <submittedName>
        <fullName evidence="1">Uncharacterized protein</fullName>
    </submittedName>
</protein>
<dbReference type="SUPFAM" id="SSF56672">
    <property type="entry name" value="DNA/RNA polymerases"/>
    <property type="match status" value="1"/>
</dbReference>
<dbReference type="InterPro" id="IPR036397">
    <property type="entry name" value="RNaseH_sf"/>
</dbReference>
<organism evidence="1 2">
    <name type="scientific">Trichostrongylus colubriformis</name>
    <name type="common">Black scour worm</name>
    <dbReference type="NCBI Taxonomy" id="6319"/>
    <lineage>
        <taxon>Eukaryota</taxon>
        <taxon>Metazoa</taxon>
        <taxon>Ecdysozoa</taxon>
        <taxon>Nematoda</taxon>
        <taxon>Chromadorea</taxon>
        <taxon>Rhabditida</taxon>
        <taxon>Rhabditina</taxon>
        <taxon>Rhabditomorpha</taxon>
        <taxon>Strongyloidea</taxon>
        <taxon>Trichostrongylidae</taxon>
        <taxon>Trichostrongylus</taxon>
    </lineage>
</organism>
<keyword evidence="2" id="KW-1185">Reference proteome</keyword>
<dbReference type="InterPro" id="IPR008042">
    <property type="entry name" value="Retrotrans_Pao"/>
</dbReference>
<dbReference type="Gene3D" id="3.30.420.10">
    <property type="entry name" value="Ribonuclease H-like superfamily/Ribonuclease H"/>
    <property type="match status" value="1"/>
</dbReference>
<dbReference type="EMBL" id="WIXE01001091">
    <property type="protein sequence ID" value="KAK5986001.1"/>
    <property type="molecule type" value="Genomic_DNA"/>
</dbReference>
<dbReference type="PANTHER" id="PTHR47331">
    <property type="entry name" value="PHD-TYPE DOMAIN-CONTAINING PROTEIN"/>
    <property type="match status" value="1"/>
</dbReference>